<dbReference type="AlphaFoldDB" id="A0ABD3FKR6"/>
<dbReference type="EMBL" id="JBIMZQ010000018">
    <property type="protein sequence ID" value="KAL3666176.1"/>
    <property type="molecule type" value="Genomic_DNA"/>
</dbReference>
<dbReference type="EMBL" id="JBIMZQ010000018">
    <property type="protein sequence ID" value="KAL3666174.1"/>
    <property type="molecule type" value="Genomic_DNA"/>
</dbReference>
<evidence type="ECO:0000313" key="3">
    <source>
        <dbReference type="Proteomes" id="UP001632037"/>
    </source>
</evidence>
<evidence type="ECO:0000313" key="2">
    <source>
        <dbReference type="EMBL" id="KAL3666176.1"/>
    </source>
</evidence>
<dbReference type="Proteomes" id="UP001632037">
    <property type="component" value="Unassembled WGS sequence"/>
</dbReference>
<organism evidence="1 3">
    <name type="scientific">Phytophthora oleae</name>
    <dbReference type="NCBI Taxonomy" id="2107226"/>
    <lineage>
        <taxon>Eukaryota</taxon>
        <taxon>Sar</taxon>
        <taxon>Stramenopiles</taxon>
        <taxon>Oomycota</taxon>
        <taxon>Peronosporomycetes</taxon>
        <taxon>Peronosporales</taxon>
        <taxon>Peronosporaceae</taxon>
        <taxon>Phytophthora</taxon>
    </lineage>
</organism>
<keyword evidence="3" id="KW-1185">Reference proteome</keyword>
<evidence type="ECO:0000313" key="1">
    <source>
        <dbReference type="EMBL" id="KAL3666174.1"/>
    </source>
</evidence>
<reference evidence="1 3" key="1">
    <citation type="submission" date="2024-09" db="EMBL/GenBank/DDBJ databases">
        <title>Genome sequencing and assembly of Phytophthora oleae, isolate VK10A, causative agent of rot of olive drupes.</title>
        <authorList>
            <person name="Conti Taguali S."/>
            <person name="Riolo M."/>
            <person name="La Spada F."/>
            <person name="Cacciola S.O."/>
            <person name="Dionisio G."/>
        </authorList>
    </citation>
    <scope>NUCLEOTIDE SEQUENCE [LARGE SCALE GENOMIC DNA]</scope>
    <source>
        <strain evidence="1 3">VK10A</strain>
    </source>
</reference>
<proteinExistence type="predicted"/>
<protein>
    <submittedName>
        <fullName evidence="1">Uncharacterized protein</fullName>
    </submittedName>
</protein>
<name>A0ABD3FKR6_9STRA</name>
<comment type="caution">
    <text evidence="1">The sequence shown here is derived from an EMBL/GenBank/DDBJ whole genome shotgun (WGS) entry which is preliminary data.</text>
</comment>
<sequence length="167" mass="18433">MAEAGKIRERTNQVNLKPLPQSASTDILLSTKVQGTVLTVGLAVKNYSTSAVTARIVDEERKKFNKLLTKKDGCLNVLFICATNYGPRLQTAFGNAKSVIYTEEMQSKEKKISVKFIHEVILLNLTTPQNRAEFFGLTPNGDLHKCLEDVILKVPVSLVETVPSKEG</sequence>
<gene>
    <name evidence="1" type="ORF">V7S43_008962</name>
    <name evidence="2" type="ORF">V7S43_008964</name>
</gene>
<accession>A0ABD3FKR6</accession>